<evidence type="ECO:0000313" key="2">
    <source>
        <dbReference type="EMBL" id="BBG25880.1"/>
    </source>
</evidence>
<evidence type="ECO:0000313" key="3">
    <source>
        <dbReference type="Proteomes" id="UP000322983"/>
    </source>
</evidence>
<reference evidence="2 3" key="2">
    <citation type="journal article" date="2020" name="Int. J. Syst. Evol. Microbiol.">
        <title>Sulfuracidifex tepidarius gen. nov., sp. nov. and transfer of Sulfolobus metallicus Huber and Stetter 1992 to the genus Sulfuracidifex as Sulfuracidifex metallicus comb. nov.</title>
        <authorList>
            <person name="Itoh T."/>
            <person name="Miura T."/>
            <person name="Sakai H.D."/>
            <person name="Kato S."/>
            <person name="Ohkuma M."/>
            <person name="Takashina T."/>
        </authorList>
    </citation>
    <scope>NUCLEOTIDE SEQUENCE</scope>
    <source>
        <strain evidence="1 3">IC-006</strain>
        <strain evidence="2">IC-007</strain>
    </source>
</reference>
<keyword evidence="3" id="KW-1185">Reference proteome</keyword>
<dbReference type="AlphaFoldDB" id="A0A510E129"/>
<dbReference type="EMBL" id="AP018930">
    <property type="protein sequence ID" value="BBG25880.1"/>
    <property type="molecule type" value="Genomic_DNA"/>
</dbReference>
<dbReference type="RefSeq" id="WP_232048971.1">
    <property type="nucleotide sequence ID" value="NZ_AP018929.1"/>
</dbReference>
<evidence type="ECO:0000313" key="4">
    <source>
        <dbReference type="Proteomes" id="UP000325030"/>
    </source>
</evidence>
<dbReference type="Proteomes" id="UP000325030">
    <property type="component" value="Chromosome"/>
</dbReference>
<dbReference type="Proteomes" id="UP000322983">
    <property type="component" value="Chromosome"/>
</dbReference>
<proteinExistence type="predicted"/>
<evidence type="ECO:0000313" key="1">
    <source>
        <dbReference type="EMBL" id="BBG23131.1"/>
    </source>
</evidence>
<sequence>MDRLYEEMKDSLGYVTVQDLRKELGMTLEEFMDTFYDYVKSNYELIPGGKEGFVIGGEMYGIIRRKK</sequence>
<organism evidence="2 4">
    <name type="scientific">Sulfuracidifex tepidarius</name>
    <dbReference type="NCBI Taxonomy" id="1294262"/>
    <lineage>
        <taxon>Archaea</taxon>
        <taxon>Thermoproteota</taxon>
        <taxon>Thermoprotei</taxon>
        <taxon>Sulfolobales</taxon>
        <taxon>Sulfolobaceae</taxon>
        <taxon>Sulfuracidifex</taxon>
    </lineage>
</organism>
<name>A0A510E129_9CREN</name>
<dbReference type="EMBL" id="AP018929">
    <property type="protein sequence ID" value="BBG23131.1"/>
    <property type="molecule type" value="Genomic_DNA"/>
</dbReference>
<reference evidence="4" key="1">
    <citation type="submission" date="2018-09" db="EMBL/GenBank/DDBJ databases">
        <title>Complete Genome Sequencing of Sulfolobus sp. JCM 16834.</title>
        <authorList>
            <person name="Kato S."/>
            <person name="Itoh T."/>
            <person name="Ohkuma M."/>
        </authorList>
    </citation>
    <scope>NUCLEOTIDE SEQUENCE [LARGE SCALE GENOMIC DNA]</scope>
    <source>
        <strain evidence="4">IC-007</strain>
    </source>
</reference>
<accession>A0A510DSH5</accession>
<protein>
    <submittedName>
        <fullName evidence="2">Uncharacterized protein</fullName>
    </submittedName>
</protein>
<dbReference type="GeneID" id="41716871"/>
<dbReference type="KEGG" id="step:IC006_0415"/>
<gene>
    <name evidence="1" type="ORF">IC006_0415</name>
    <name evidence="2" type="ORF">IC007_0385</name>
</gene>
<accession>A0A510E129</accession>